<dbReference type="InterPro" id="IPR009057">
    <property type="entry name" value="Homeodomain-like_sf"/>
</dbReference>
<dbReference type="Pfam" id="PF12833">
    <property type="entry name" value="HTH_18"/>
    <property type="match status" value="1"/>
</dbReference>
<dbReference type="PANTHER" id="PTHR46796">
    <property type="entry name" value="HTH-TYPE TRANSCRIPTIONAL ACTIVATOR RHAS-RELATED"/>
    <property type="match status" value="1"/>
</dbReference>
<dbReference type="InterPro" id="IPR035418">
    <property type="entry name" value="AraC-bd_2"/>
</dbReference>
<dbReference type="SUPFAM" id="SSF46689">
    <property type="entry name" value="Homeodomain-like"/>
    <property type="match status" value="1"/>
</dbReference>
<dbReference type="Pfam" id="PF14525">
    <property type="entry name" value="AraC_binding_2"/>
    <property type="match status" value="1"/>
</dbReference>
<dbReference type="SMART" id="SM00342">
    <property type="entry name" value="HTH_ARAC"/>
    <property type="match status" value="1"/>
</dbReference>
<dbReference type="SUPFAM" id="SSF51182">
    <property type="entry name" value="RmlC-like cupins"/>
    <property type="match status" value="1"/>
</dbReference>
<keyword evidence="6" id="KW-1185">Reference proteome</keyword>
<accession>A0A6B8M576</accession>
<feature type="domain" description="HTH araC/xylS-type" evidence="4">
    <location>
        <begin position="214"/>
        <end position="315"/>
    </location>
</feature>
<dbReference type="Gene3D" id="1.10.10.60">
    <property type="entry name" value="Homeodomain-like"/>
    <property type="match status" value="1"/>
</dbReference>
<dbReference type="PANTHER" id="PTHR46796:SF6">
    <property type="entry name" value="ARAC SUBFAMILY"/>
    <property type="match status" value="1"/>
</dbReference>
<sequence length="325" mass="35972">MSNPINLSTEHLPVGQRREWLREVIGREYANVEITPPTVGRLFNEMTIHPWGNLRLSSIRSNAITIERLPREPDKISQDAYFAVVLLSGDYSLQQDGREVVLRPGDMTIYDATRPHRIFCPGRFSKLILSIPRSGLRERIVGVEHCSALRIPGDRGAGAVTAAFLTACAEQAGDLSAAQVAALSENCLDLLAISLSTVRPAAAAASRGRPAALARIKSFVERNLVDPNLDPEMVATGVGMSTRYINDILSDDGASLMRYVLGRRLEECRRDLAAPAGTEIQITDVAFRWGFNDLSHFSRSFKEKFGCSPRDYKNLNLDLTYRVSK</sequence>
<evidence type="ECO:0000256" key="1">
    <source>
        <dbReference type="ARBA" id="ARBA00023015"/>
    </source>
</evidence>
<dbReference type="InterPro" id="IPR018060">
    <property type="entry name" value="HTH_AraC"/>
</dbReference>
<dbReference type="InterPro" id="IPR020449">
    <property type="entry name" value="Tscrpt_reg_AraC-type_HTH"/>
</dbReference>
<evidence type="ECO:0000313" key="5">
    <source>
        <dbReference type="EMBL" id="QGN00148.1"/>
    </source>
</evidence>
<evidence type="ECO:0000259" key="4">
    <source>
        <dbReference type="PROSITE" id="PS01124"/>
    </source>
</evidence>
<keyword evidence="3" id="KW-0804">Transcription</keyword>
<dbReference type="GO" id="GO:0043565">
    <property type="term" value="F:sequence-specific DNA binding"/>
    <property type="evidence" value="ECO:0007669"/>
    <property type="project" value="InterPro"/>
</dbReference>
<evidence type="ECO:0000256" key="3">
    <source>
        <dbReference type="ARBA" id="ARBA00023163"/>
    </source>
</evidence>
<dbReference type="EMBL" id="CP044333">
    <property type="protein sequence ID" value="QGN00148.1"/>
    <property type="molecule type" value="Genomic_DNA"/>
</dbReference>
<dbReference type="InterPro" id="IPR011051">
    <property type="entry name" value="RmlC_Cupin_sf"/>
</dbReference>
<dbReference type="InterPro" id="IPR050204">
    <property type="entry name" value="AraC_XylS_family_regulators"/>
</dbReference>
<dbReference type="Proteomes" id="UP000422569">
    <property type="component" value="Plasmid unnamed2"/>
</dbReference>
<dbReference type="PROSITE" id="PS01124">
    <property type="entry name" value="HTH_ARAC_FAMILY_2"/>
    <property type="match status" value="1"/>
</dbReference>
<keyword evidence="5" id="KW-0614">Plasmid</keyword>
<reference evidence="5 6" key="1">
    <citation type="submission" date="2019-09" db="EMBL/GenBank/DDBJ databases">
        <title>Isolation and complete genome sequencing of Methylocystis species.</title>
        <authorList>
            <person name="Rumah B.L."/>
            <person name="Stead C.E."/>
            <person name="Stevens B.C."/>
            <person name="Minton N.P."/>
            <person name="Grosse-Honebrink A."/>
            <person name="Zhang Y."/>
        </authorList>
    </citation>
    <scope>NUCLEOTIDE SEQUENCE [LARGE SCALE GENOMIC DNA]</scope>
    <source>
        <strain evidence="5 6">BRCS2</strain>
        <plasmid evidence="5 6">unnamed2</plasmid>
    </source>
</reference>
<geneLocation type="plasmid" evidence="5">
    <name>unnamed2</name>
</geneLocation>
<name>A0A6B8M576_9HYPH</name>
<dbReference type="GO" id="GO:0003700">
    <property type="term" value="F:DNA-binding transcription factor activity"/>
    <property type="evidence" value="ECO:0007669"/>
    <property type="project" value="InterPro"/>
</dbReference>
<organism evidence="5 6">
    <name type="scientific">Methylocystis parvus</name>
    <dbReference type="NCBI Taxonomy" id="134"/>
    <lineage>
        <taxon>Bacteria</taxon>
        <taxon>Pseudomonadati</taxon>
        <taxon>Pseudomonadota</taxon>
        <taxon>Alphaproteobacteria</taxon>
        <taxon>Hyphomicrobiales</taxon>
        <taxon>Methylocystaceae</taxon>
        <taxon>Methylocystis</taxon>
    </lineage>
</organism>
<dbReference type="PRINTS" id="PR00032">
    <property type="entry name" value="HTHARAC"/>
</dbReference>
<proteinExistence type="predicted"/>
<evidence type="ECO:0000313" key="6">
    <source>
        <dbReference type="Proteomes" id="UP000422569"/>
    </source>
</evidence>
<dbReference type="RefSeq" id="WP_016922135.1">
    <property type="nucleotide sequence ID" value="NZ_CP044333.1"/>
</dbReference>
<keyword evidence="2" id="KW-0238">DNA-binding</keyword>
<keyword evidence="1" id="KW-0805">Transcription regulation</keyword>
<dbReference type="AlphaFoldDB" id="A0A6B8M576"/>
<protein>
    <submittedName>
        <fullName evidence="5">Helix-turn-helix domain-containing protein</fullName>
    </submittedName>
</protein>
<dbReference type="KEGG" id="mpar:F7D14_21505"/>
<gene>
    <name evidence="5" type="ORF">F7D14_21505</name>
</gene>
<evidence type="ECO:0000256" key="2">
    <source>
        <dbReference type="ARBA" id="ARBA00023125"/>
    </source>
</evidence>